<reference evidence="2 3" key="1">
    <citation type="journal article" date="2015" name="Fungal Genet. Biol.">
        <title>Evolution of novel wood decay mechanisms in Agaricales revealed by the genome sequences of Fistulina hepatica and Cylindrobasidium torrendii.</title>
        <authorList>
            <person name="Floudas D."/>
            <person name="Held B.W."/>
            <person name="Riley R."/>
            <person name="Nagy L.G."/>
            <person name="Koehler G."/>
            <person name="Ransdell A.S."/>
            <person name="Younus H."/>
            <person name="Chow J."/>
            <person name="Chiniquy J."/>
            <person name="Lipzen A."/>
            <person name="Tritt A."/>
            <person name="Sun H."/>
            <person name="Haridas S."/>
            <person name="LaButti K."/>
            <person name="Ohm R.A."/>
            <person name="Kues U."/>
            <person name="Blanchette R.A."/>
            <person name="Grigoriev I.V."/>
            <person name="Minto R.E."/>
            <person name="Hibbett D.S."/>
        </authorList>
    </citation>
    <scope>NUCLEOTIDE SEQUENCE [LARGE SCALE GENOMIC DNA]</scope>
    <source>
        <strain evidence="2 3">FP15055 ss-10</strain>
    </source>
</reference>
<dbReference type="AlphaFoldDB" id="A0A0D7AWH6"/>
<evidence type="ECO:0000313" key="2">
    <source>
        <dbReference type="EMBL" id="KIY62587.1"/>
    </source>
</evidence>
<name>A0A0D7AWH6_9AGAR</name>
<evidence type="ECO:0000313" key="3">
    <source>
        <dbReference type="Proteomes" id="UP000054007"/>
    </source>
</evidence>
<protein>
    <submittedName>
        <fullName evidence="2">Uncharacterized protein</fullName>
    </submittedName>
</protein>
<dbReference type="OrthoDB" id="3070163at2759"/>
<accession>A0A0D7AWH6</accession>
<dbReference type="Proteomes" id="UP000054007">
    <property type="component" value="Unassembled WGS sequence"/>
</dbReference>
<feature type="compositionally biased region" description="Polar residues" evidence="1">
    <location>
        <begin position="1"/>
        <end position="10"/>
    </location>
</feature>
<sequence length="351" mass="38371">MDWTTSTLSDSDVADEQPPANSVQARGTKRRQIVGVVGSSTTIPDKTPKKPGSQKKTVAAAPQMVILKEEDGTLDKLELAPESAPVLSVARKDWVGKVLPTLVHCLFTSDDPFGSQFSKDPLFVAIAQTCLDYALPMNTYQIQENDTIFSKANAIIIDHRSKIGRFGVKYVSTYLNALPPSKRKAYVKWALHNDGPALYKQHVPQFCTIDPDDIDYPTISGFGETDAFKEVFGKAAKNILNSSCGPWGEAFTGAFILSAASIRRAFRLWETGAYIAPDKLNEFSATNPQVQDDIAFVIDSAKKLSARAWRRIHTNAGTEVTSQTKPAPAAPSMQRRVARLPDSSPAPDEID</sequence>
<feature type="region of interest" description="Disordered" evidence="1">
    <location>
        <begin position="1"/>
        <end position="58"/>
    </location>
</feature>
<dbReference type="EMBL" id="KN880768">
    <property type="protein sequence ID" value="KIY62587.1"/>
    <property type="molecule type" value="Genomic_DNA"/>
</dbReference>
<keyword evidence="3" id="KW-1185">Reference proteome</keyword>
<organism evidence="2 3">
    <name type="scientific">Cylindrobasidium torrendii FP15055 ss-10</name>
    <dbReference type="NCBI Taxonomy" id="1314674"/>
    <lineage>
        <taxon>Eukaryota</taxon>
        <taxon>Fungi</taxon>
        <taxon>Dikarya</taxon>
        <taxon>Basidiomycota</taxon>
        <taxon>Agaricomycotina</taxon>
        <taxon>Agaricomycetes</taxon>
        <taxon>Agaricomycetidae</taxon>
        <taxon>Agaricales</taxon>
        <taxon>Marasmiineae</taxon>
        <taxon>Physalacriaceae</taxon>
        <taxon>Cylindrobasidium</taxon>
    </lineage>
</organism>
<feature type="compositionally biased region" description="Polar residues" evidence="1">
    <location>
        <begin position="315"/>
        <end position="325"/>
    </location>
</feature>
<evidence type="ECO:0000256" key="1">
    <source>
        <dbReference type="SAM" id="MobiDB-lite"/>
    </source>
</evidence>
<gene>
    <name evidence="2" type="ORF">CYLTODRAFT_170771</name>
</gene>
<feature type="region of interest" description="Disordered" evidence="1">
    <location>
        <begin position="315"/>
        <end position="351"/>
    </location>
</feature>
<proteinExistence type="predicted"/>